<evidence type="ECO:0000259" key="3">
    <source>
        <dbReference type="PROSITE" id="PS50090"/>
    </source>
</evidence>
<dbReference type="EMBL" id="JBIMZQ010000020">
    <property type="protein sequence ID" value="KAL3665583.1"/>
    <property type="molecule type" value="Genomic_DNA"/>
</dbReference>
<dbReference type="SUPFAM" id="SSF46689">
    <property type="entry name" value="Homeodomain-like"/>
    <property type="match status" value="1"/>
</dbReference>
<dbReference type="PROSITE" id="PS51294">
    <property type="entry name" value="HTH_MYB"/>
    <property type="match status" value="1"/>
</dbReference>
<feature type="domain" description="HTH myb-type" evidence="4">
    <location>
        <begin position="56"/>
        <end position="105"/>
    </location>
</feature>
<accession>A0ABD3FF48</accession>
<dbReference type="InterPro" id="IPR001005">
    <property type="entry name" value="SANT/Myb"/>
</dbReference>
<evidence type="ECO:0000313" key="6">
    <source>
        <dbReference type="Proteomes" id="UP001632037"/>
    </source>
</evidence>
<keyword evidence="1" id="KW-0539">Nucleus</keyword>
<feature type="region of interest" description="Disordered" evidence="2">
    <location>
        <begin position="1"/>
        <end position="55"/>
    </location>
</feature>
<dbReference type="InterPro" id="IPR017930">
    <property type="entry name" value="Myb_dom"/>
</dbReference>
<dbReference type="PROSITE" id="PS50090">
    <property type="entry name" value="MYB_LIKE"/>
    <property type="match status" value="1"/>
</dbReference>
<dbReference type="AlphaFoldDB" id="A0ABD3FF48"/>
<proteinExistence type="predicted"/>
<evidence type="ECO:0000256" key="1">
    <source>
        <dbReference type="ARBA" id="ARBA00023242"/>
    </source>
</evidence>
<dbReference type="InterPro" id="IPR009057">
    <property type="entry name" value="Homeodomain-like_sf"/>
</dbReference>
<dbReference type="PANTHER" id="PTHR12802:SF155">
    <property type="entry name" value="DEUBIQUITINASE MYSM1"/>
    <property type="match status" value="1"/>
</dbReference>
<evidence type="ECO:0000259" key="4">
    <source>
        <dbReference type="PROSITE" id="PS51294"/>
    </source>
</evidence>
<evidence type="ECO:0000256" key="2">
    <source>
        <dbReference type="SAM" id="MobiDB-lite"/>
    </source>
</evidence>
<dbReference type="CDD" id="cd00167">
    <property type="entry name" value="SANT"/>
    <property type="match status" value="1"/>
</dbReference>
<comment type="caution">
    <text evidence="5">The sequence shown here is derived from an EMBL/GenBank/DDBJ whole genome shotgun (WGS) entry which is preliminary data.</text>
</comment>
<protein>
    <recommendedName>
        <fullName evidence="7">Myb-like DNA-binding protein</fullName>
    </recommendedName>
</protein>
<evidence type="ECO:0008006" key="7">
    <source>
        <dbReference type="Google" id="ProtNLM"/>
    </source>
</evidence>
<name>A0ABD3FF48_9STRA</name>
<feature type="domain" description="Myb-like" evidence="3">
    <location>
        <begin position="56"/>
        <end position="101"/>
    </location>
</feature>
<dbReference type="Proteomes" id="UP001632037">
    <property type="component" value="Unassembled WGS sequence"/>
</dbReference>
<sequence length="221" mass="24530">MIRALSTATADVIEPKTKDEHVSTDMETDSDTSYTDDEGSEASPRGISSPNGLGTGVWTKDEHAKFLEAMKIYANGPWKLVASYVGTRTVRQTMTHAQKYRQKAARRLRGLRTKQALMRMHFGHHVSEESLMQERLRSMGAAHQSNYHQLTCEPIPISYLNPETTRNSFQSGAGILSPAPLVFPQSTEAPDVTMLEMDLLGDLTSSPTLEECASELLKLLF</sequence>
<feature type="compositionally biased region" description="Acidic residues" evidence="2">
    <location>
        <begin position="26"/>
        <end position="40"/>
    </location>
</feature>
<feature type="compositionally biased region" description="Basic and acidic residues" evidence="2">
    <location>
        <begin position="13"/>
        <end position="24"/>
    </location>
</feature>
<dbReference type="Pfam" id="PF00249">
    <property type="entry name" value="Myb_DNA-binding"/>
    <property type="match status" value="1"/>
</dbReference>
<organism evidence="5 6">
    <name type="scientific">Phytophthora oleae</name>
    <dbReference type="NCBI Taxonomy" id="2107226"/>
    <lineage>
        <taxon>Eukaryota</taxon>
        <taxon>Sar</taxon>
        <taxon>Stramenopiles</taxon>
        <taxon>Oomycota</taxon>
        <taxon>Peronosporomycetes</taxon>
        <taxon>Peronosporales</taxon>
        <taxon>Peronosporaceae</taxon>
        <taxon>Phytophthora</taxon>
    </lineage>
</organism>
<dbReference type="PANTHER" id="PTHR12802">
    <property type="entry name" value="SWI/SNF COMPLEX-RELATED"/>
    <property type="match status" value="1"/>
</dbReference>
<dbReference type="SMART" id="SM00717">
    <property type="entry name" value="SANT"/>
    <property type="match status" value="1"/>
</dbReference>
<evidence type="ECO:0000313" key="5">
    <source>
        <dbReference type="EMBL" id="KAL3665583.1"/>
    </source>
</evidence>
<gene>
    <name evidence="5" type="ORF">V7S43_009617</name>
</gene>
<dbReference type="Gene3D" id="1.10.10.60">
    <property type="entry name" value="Homeodomain-like"/>
    <property type="match status" value="1"/>
</dbReference>
<keyword evidence="6" id="KW-1185">Reference proteome</keyword>
<reference evidence="5 6" key="1">
    <citation type="submission" date="2024-09" db="EMBL/GenBank/DDBJ databases">
        <title>Genome sequencing and assembly of Phytophthora oleae, isolate VK10A, causative agent of rot of olive drupes.</title>
        <authorList>
            <person name="Conti Taguali S."/>
            <person name="Riolo M."/>
            <person name="La Spada F."/>
            <person name="Cacciola S.O."/>
            <person name="Dionisio G."/>
        </authorList>
    </citation>
    <scope>NUCLEOTIDE SEQUENCE [LARGE SCALE GENOMIC DNA]</scope>
    <source>
        <strain evidence="5 6">VK10A</strain>
    </source>
</reference>